<dbReference type="eggNOG" id="COG2271">
    <property type="taxonomic scope" value="Bacteria"/>
</dbReference>
<feature type="transmembrane region" description="Helical" evidence="7">
    <location>
        <begin position="178"/>
        <end position="197"/>
    </location>
</feature>
<evidence type="ECO:0000256" key="2">
    <source>
        <dbReference type="ARBA" id="ARBA00022448"/>
    </source>
</evidence>
<dbReference type="OrthoDB" id="7283966at2"/>
<dbReference type="Gene3D" id="1.20.1250.20">
    <property type="entry name" value="MFS general substrate transporter like domains"/>
    <property type="match status" value="1"/>
</dbReference>
<dbReference type="CDD" id="cd06173">
    <property type="entry name" value="MFS_MefA_like"/>
    <property type="match status" value="1"/>
</dbReference>
<sequence>MSDALLSSASSAGTLLHNPDFRRFGLARFLTGIAYQMQAVAVGWFVYDLTRSALALGLIGLASFAPAILGALVTGHVADTYDRRRIAAVAYALLTLSSLALTALALAAHAPVWPVYALMILTGTARAFANPATQALMPTLMPREQFGTAIAWNSSIWQSAAVSGPALGGLLYALGPAVVFGIAAACFGLAAVAIGRIRPRLAAAPGRGPVSWATLLAGLTYIRSQPVVLGAITLDLVAVLLGGATALLPIFAQEVLQVGPLGLGLLRSMPAAGGVAMAVVLAYRPLVQQAGPRLLIAVAVFGLATIGFGLSTSLPLSIACLFVTGAADMVSVYVRQSLVQGETPDAMRGRVAAVNTVFIGASNELGEFESGTLAALIGAAPAVVVGGAATMLVAALWSRLFPALRRRDRLIA</sequence>
<dbReference type="HOGENOM" id="CLU_034180_11_0_5"/>
<evidence type="ECO:0000256" key="4">
    <source>
        <dbReference type="ARBA" id="ARBA00022692"/>
    </source>
</evidence>
<name>B8IRE2_METNO</name>
<feature type="transmembrane region" description="Helical" evidence="7">
    <location>
        <begin position="264"/>
        <end position="283"/>
    </location>
</feature>
<feature type="transmembrane region" description="Helical" evidence="7">
    <location>
        <begin position="53"/>
        <end position="74"/>
    </location>
</feature>
<evidence type="ECO:0000256" key="1">
    <source>
        <dbReference type="ARBA" id="ARBA00004651"/>
    </source>
</evidence>
<protein>
    <submittedName>
        <fullName evidence="9">Major facilitator superfamily MFS_1</fullName>
    </submittedName>
</protein>
<keyword evidence="5 7" id="KW-1133">Transmembrane helix</keyword>
<comment type="subcellular location">
    <subcellularLocation>
        <location evidence="1">Cell membrane</location>
        <topology evidence="1">Multi-pass membrane protein</topology>
    </subcellularLocation>
</comment>
<evidence type="ECO:0000259" key="8">
    <source>
        <dbReference type="PROSITE" id="PS50850"/>
    </source>
</evidence>
<feature type="transmembrane region" description="Helical" evidence="7">
    <location>
        <begin position="113"/>
        <end position="129"/>
    </location>
</feature>
<organism evidence="9 10">
    <name type="scientific">Methylobacterium nodulans (strain LMG 21967 / CNCM I-2342 / ORS 2060)</name>
    <dbReference type="NCBI Taxonomy" id="460265"/>
    <lineage>
        <taxon>Bacteria</taxon>
        <taxon>Pseudomonadati</taxon>
        <taxon>Pseudomonadota</taxon>
        <taxon>Alphaproteobacteria</taxon>
        <taxon>Hyphomicrobiales</taxon>
        <taxon>Methylobacteriaceae</taxon>
        <taxon>Methylobacterium</taxon>
    </lineage>
</organism>
<dbReference type="GO" id="GO:0005886">
    <property type="term" value="C:plasma membrane"/>
    <property type="evidence" value="ECO:0007669"/>
    <property type="project" value="UniProtKB-SubCell"/>
</dbReference>
<dbReference type="PROSITE" id="PS50850">
    <property type="entry name" value="MFS"/>
    <property type="match status" value="1"/>
</dbReference>
<dbReference type="RefSeq" id="WP_015930338.1">
    <property type="nucleotide sequence ID" value="NC_011894.1"/>
</dbReference>
<feature type="transmembrane region" description="Helical" evidence="7">
    <location>
        <begin position="227"/>
        <end position="252"/>
    </location>
</feature>
<dbReference type="Proteomes" id="UP000008207">
    <property type="component" value="Chromosome"/>
</dbReference>
<dbReference type="PANTHER" id="PTHR23513:SF9">
    <property type="entry name" value="ENTEROBACTIN EXPORTER ENTS"/>
    <property type="match status" value="1"/>
</dbReference>
<dbReference type="EMBL" id="CP001349">
    <property type="protein sequence ID" value="ACL58682.1"/>
    <property type="molecule type" value="Genomic_DNA"/>
</dbReference>
<dbReference type="SUPFAM" id="SSF103473">
    <property type="entry name" value="MFS general substrate transporter"/>
    <property type="match status" value="1"/>
</dbReference>
<evidence type="ECO:0000256" key="6">
    <source>
        <dbReference type="ARBA" id="ARBA00023136"/>
    </source>
</evidence>
<proteinExistence type="predicted"/>
<dbReference type="GO" id="GO:0022857">
    <property type="term" value="F:transmembrane transporter activity"/>
    <property type="evidence" value="ECO:0007669"/>
    <property type="project" value="InterPro"/>
</dbReference>
<dbReference type="AlphaFoldDB" id="B8IRE2"/>
<feature type="domain" description="Major facilitator superfamily (MFS) profile" evidence="8">
    <location>
        <begin position="20"/>
        <end position="406"/>
    </location>
</feature>
<keyword evidence="10" id="KW-1185">Reference proteome</keyword>
<feature type="transmembrane region" description="Helical" evidence="7">
    <location>
        <begin position="86"/>
        <end position="107"/>
    </location>
</feature>
<keyword evidence="2" id="KW-0813">Transport</keyword>
<evidence type="ECO:0000256" key="3">
    <source>
        <dbReference type="ARBA" id="ARBA00022475"/>
    </source>
</evidence>
<dbReference type="PANTHER" id="PTHR23513">
    <property type="entry name" value="INTEGRAL MEMBRANE EFFLUX PROTEIN-RELATED"/>
    <property type="match status" value="1"/>
</dbReference>
<gene>
    <name evidence="9" type="ordered locus">Mnod_3776</name>
</gene>
<dbReference type="Pfam" id="PF05977">
    <property type="entry name" value="MFS_3"/>
    <property type="match status" value="1"/>
</dbReference>
<evidence type="ECO:0000256" key="7">
    <source>
        <dbReference type="SAM" id="Phobius"/>
    </source>
</evidence>
<evidence type="ECO:0000256" key="5">
    <source>
        <dbReference type="ARBA" id="ARBA00022989"/>
    </source>
</evidence>
<evidence type="ECO:0000313" key="9">
    <source>
        <dbReference type="EMBL" id="ACL58682.1"/>
    </source>
</evidence>
<evidence type="ECO:0000313" key="10">
    <source>
        <dbReference type="Proteomes" id="UP000008207"/>
    </source>
</evidence>
<keyword evidence="6 7" id="KW-0472">Membrane</keyword>
<dbReference type="InterPro" id="IPR020846">
    <property type="entry name" value="MFS_dom"/>
</dbReference>
<keyword evidence="3" id="KW-1003">Cell membrane</keyword>
<feature type="transmembrane region" description="Helical" evidence="7">
    <location>
        <begin position="26"/>
        <end position="47"/>
    </location>
</feature>
<feature type="transmembrane region" description="Helical" evidence="7">
    <location>
        <begin position="295"/>
        <end position="324"/>
    </location>
</feature>
<keyword evidence="4 7" id="KW-0812">Transmembrane</keyword>
<dbReference type="KEGG" id="mno:Mnod_3776"/>
<dbReference type="InterPro" id="IPR036259">
    <property type="entry name" value="MFS_trans_sf"/>
</dbReference>
<feature type="transmembrane region" description="Helical" evidence="7">
    <location>
        <begin position="373"/>
        <end position="397"/>
    </location>
</feature>
<accession>B8IRE2</accession>
<reference evidence="9 10" key="1">
    <citation type="submission" date="2009-01" db="EMBL/GenBank/DDBJ databases">
        <title>Complete sequence of chromosome of Methylobacterium nodulans ORS 2060.</title>
        <authorList>
            <consortium name="US DOE Joint Genome Institute"/>
            <person name="Lucas S."/>
            <person name="Copeland A."/>
            <person name="Lapidus A."/>
            <person name="Glavina del Rio T."/>
            <person name="Dalin E."/>
            <person name="Tice H."/>
            <person name="Bruce D."/>
            <person name="Goodwin L."/>
            <person name="Pitluck S."/>
            <person name="Sims D."/>
            <person name="Brettin T."/>
            <person name="Detter J.C."/>
            <person name="Han C."/>
            <person name="Larimer F."/>
            <person name="Land M."/>
            <person name="Hauser L."/>
            <person name="Kyrpides N."/>
            <person name="Ivanova N."/>
            <person name="Marx C.J."/>
            <person name="Richardson P."/>
        </authorList>
    </citation>
    <scope>NUCLEOTIDE SEQUENCE [LARGE SCALE GENOMIC DNA]</scope>
    <source>
        <strain evidence="10">LMG 21967 / CNCM I-2342 / ORS 2060</strain>
    </source>
</reference>
<dbReference type="InterPro" id="IPR010290">
    <property type="entry name" value="TM_effector"/>
</dbReference>